<dbReference type="SUPFAM" id="SSF52518">
    <property type="entry name" value="Thiamin diphosphate-binding fold (THDP-binding)"/>
    <property type="match status" value="2"/>
</dbReference>
<dbReference type="NCBIfam" id="NF006129">
    <property type="entry name" value="PRK08273.1"/>
    <property type="match status" value="1"/>
</dbReference>
<dbReference type="InterPro" id="IPR029035">
    <property type="entry name" value="DHS-like_NAD/FAD-binding_dom"/>
</dbReference>
<dbReference type="InterPro" id="IPR011766">
    <property type="entry name" value="TPP_enzyme_TPP-bd"/>
</dbReference>
<dbReference type="InterPro" id="IPR029061">
    <property type="entry name" value="THDP-binding"/>
</dbReference>
<dbReference type="Gene3D" id="3.40.50.1220">
    <property type="entry name" value="TPP-binding domain"/>
    <property type="match status" value="1"/>
</dbReference>
<accession>A0A150Q1Q4</accession>
<feature type="domain" description="Thiamine pyrophosphate enzyme TPP-binding" evidence="5">
    <location>
        <begin position="388"/>
        <end position="542"/>
    </location>
</feature>
<dbReference type="GO" id="GO:0000287">
    <property type="term" value="F:magnesium ion binding"/>
    <property type="evidence" value="ECO:0007669"/>
    <property type="project" value="InterPro"/>
</dbReference>
<dbReference type="GO" id="GO:0019752">
    <property type="term" value="P:carboxylic acid metabolic process"/>
    <property type="evidence" value="ECO:0007669"/>
    <property type="project" value="UniProtKB-ARBA"/>
</dbReference>
<dbReference type="EMBL" id="JEMA01001141">
    <property type="protein sequence ID" value="KYF61889.1"/>
    <property type="molecule type" value="Genomic_DNA"/>
</dbReference>
<dbReference type="Pfam" id="PF00205">
    <property type="entry name" value="TPP_enzyme_M"/>
    <property type="match status" value="1"/>
</dbReference>
<dbReference type="PANTHER" id="PTHR42981:SF2">
    <property type="entry name" value="PYRUVATE DEHYDROGENASE [UBIQUINONE]"/>
    <property type="match status" value="1"/>
</dbReference>
<protein>
    <submittedName>
        <fullName evidence="7">Thiamine pyrophosphate-binding protein</fullName>
    </submittedName>
</protein>
<dbReference type="Gene3D" id="3.40.50.970">
    <property type="match status" value="2"/>
</dbReference>
<dbReference type="InterPro" id="IPR047211">
    <property type="entry name" value="POXB-like"/>
</dbReference>
<dbReference type="GO" id="GO:0030976">
    <property type="term" value="F:thiamine pyrophosphate binding"/>
    <property type="evidence" value="ECO:0007669"/>
    <property type="project" value="InterPro"/>
</dbReference>
<evidence type="ECO:0000259" key="4">
    <source>
        <dbReference type="Pfam" id="PF00205"/>
    </source>
</evidence>
<evidence type="ECO:0000313" key="7">
    <source>
        <dbReference type="EMBL" id="KYF61889.1"/>
    </source>
</evidence>
<evidence type="ECO:0000256" key="2">
    <source>
        <dbReference type="ARBA" id="ARBA00023052"/>
    </source>
</evidence>
<dbReference type="InterPro" id="IPR000399">
    <property type="entry name" value="TPP-bd_CS"/>
</dbReference>
<comment type="similarity">
    <text evidence="1 3">Belongs to the TPP enzyme family.</text>
</comment>
<dbReference type="Proteomes" id="UP000075260">
    <property type="component" value="Unassembled WGS sequence"/>
</dbReference>
<dbReference type="Pfam" id="PF02775">
    <property type="entry name" value="TPP_enzyme_C"/>
    <property type="match status" value="1"/>
</dbReference>
<dbReference type="RefSeq" id="WP_061612892.1">
    <property type="nucleotide sequence ID" value="NZ_JEMA01001141.1"/>
</dbReference>
<keyword evidence="2 3" id="KW-0786">Thiamine pyrophosphate</keyword>
<dbReference type="OrthoDB" id="2254214at2"/>
<evidence type="ECO:0000259" key="5">
    <source>
        <dbReference type="Pfam" id="PF02775"/>
    </source>
</evidence>
<dbReference type="InterPro" id="IPR012000">
    <property type="entry name" value="Thiamin_PyroP_enz_cen_dom"/>
</dbReference>
<evidence type="ECO:0000256" key="1">
    <source>
        <dbReference type="ARBA" id="ARBA00007812"/>
    </source>
</evidence>
<organism evidence="7 8">
    <name type="scientific">Sorangium cellulosum</name>
    <name type="common">Polyangium cellulosum</name>
    <dbReference type="NCBI Taxonomy" id="56"/>
    <lineage>
        <taxon>Bacteria</taxon>
        <taxon>Pseudomonadati</taxon>
        <taxon>Myxococcota</taxon>
        <taxon>Polyangia</taxon>
        <taxon>Polyangiales</taxon>
        <taxon>Polyangiaceae</taxon>
        <taxon>Sorangium</taxon>
    </lineage>
</organism>
<dbReference type="AlphaFoldDB" id="A0A150Q1Q4"/>
<dbReference type="GO" id="GO:0003824">
    <property type="term" value="F:catalytic activity"/>
    <property type="evidence" value="ECO:0007669"/>
    <property type="project" value="InterPro"/>
</dbReference>
<dbReference type="CDD" id="cd07039">
    <property type="entry name" value="TPP_PYR_POX"/>
    <property type="match status" value="1"/>
</dbReference>
<dbReference type="SUPFAM" id="SSF52467">
    <property type="entry name" value="DHS-like NAD/FAD-binding domain"/>
    <property type="match status" value="1"/>
</dbReference>
<evidence type="ECO:0000256" key="3">
    <source>
        <dbReference type="RuleBase" id="RU362132"/>
    </source>
</evidence>
<dbReference type="Pfam" id="PF02776">
    <property type="entry name" value="TPP_enzyme_N"/>
    <property type="match status" value="1"/>
</dbReference>
<comment type="caution">
    <text evidence="7">The sequence shown here is derived from an EMBL/GenBank/DDBJ whole genome shotgun (WGS) entry which is preliminary data.</text>
</comment>
<reference evidence="7 8" key="1">
    <citation type="submission" date="2014-02" db="EMBL/GenBank/DDBJ databases">
        <title>The small core and large imbalanced accessory genome model reveals a collaborative survival strategy of Sorangium cellulosum strains in nature.</title>
        <authorList>
            <person name="Han K."/>
            <person name="Peng R."/>
            <person name="Blom J."/>
            <person name="Li Y.-Z."/>
        </authorList>
    </citation>
    <scope>NUCLEOTIDE SEQUENCE [LARGE SCALE GENOMIC DNA]</scope>
    <source>
        <strain evidence="7 8">So0008-312</strain>
    </source>
</reference>
<dbReference type="PROSITE" id="PS00187">
    <property type="entry name" value="TPP_ENZYMES"/>
    <property type="match status" value="1"/>
</dbReference>
<dbReference type="InterPro" id="IPR047212">
    <property type="entry name" value="TPP_POXB-like"/>
</dbReference>
<proteinExistence type="inferred from homology"/>
<gene>
    <name evidence="7" type="ORF">BE15_28775</name>
</gene>
<name>A0A150Q1Q4_SORCE</name>
<evidence type="ECO:0000313" key="8">
    <source>
        <dbReference type="Proteomes" id="UP000075260"/>
    </source>
</evidence>
<dbReference type="CDD" id="cd02014">
    <property type="entry name" value="TPP_POX"/>
    <property type="match status" value="1"/>
</dbReference>
<feature type="domain" description="Thiamine pyrophosphate enzyme N-terminal TPP-binding" evidence="6">
    <location>
        <begin position="4"/>
        <end position="118"/>
    </location>
</feature>
<dbReference type="PANTHER" id="PTHR42981">
    <property type="entry name" value="PYRUVATE DEHYDROGENASE [UBIQUINONE]"/>
    <property type="match status" value="1"/>
</dbReference>
<dbReference type="InterPro" id="IPR012001">
    <property type="entry name" value="Thiamin_PyroP_enz_TPP-bd_dom"/>
</dbReference>
<dbReference type="InterPro" id="IPR047210">
    <property type="entry name" value="TPP_PYR_POXB-like"/>
</dbReference>
<sequence length="595" mass="65569">MAQTVGEFLLRRLVAWGVRRVYAYPGDGINGIVAAFLRVPDLRFIQVRHEEMGAFMACAHAKFTGEVGVCLATSGPGAIHLLNGLYDAKMDHQPVVAIVGQQDRAALGGHYQQEVDLVTLFKDVAHEYVQMASCPAQIRHLIDRAMRIARAERTVTCVIVPKDVQEMDAVEEPPHKHGTVHTGLGYCSPRVVPKEEDLRRAADVLNAGKRVAMLIGQGALGAAPEVARAAEILGCGVAKALLGKAALPDALPWVTGAIGLLGTKPSWDMMASCDTLFMVGSNFPYPEFLPEEGQARGVQIDIDGRMLGLRYPMEVNLIGDSAETLRALLPYLKLKTDRSWRRRLEENVADWWKVLEARAMNDADPLNPQRVYWELSPRLPDRCILTADSGSSANWFARDIKIREGMMASLSGTLATMGPGMPYAVAAKFAFPDRPVVALIGDGAMQMNGINVLITVAKYWREWKDPRLVVLVLNNRDLNQVTWELRAMSGDPKLEASQTLPDFPYAAYAEALGLSGVRIDRPDQVARTWDEAFRVDRPVVVEAVTDPEVPPLPPHITVKQARMLTTALLRGDPGARGIIRQAYRDMIESWIPHRG</sequence>
<feature type="domain" description="Thiamine pyrophosphate enzyme central" evidence="4">
    <location>
        <begin position="198"/>
        <end position="328"/>
    </location>
</feature>
<evidence type="ECO:0000259" key="6">
    <source>
        <dbReference type="Pfam" id="PF02776"/>
    </source>
</evidence>